<dbReference type="KEGG" id="maes:Ga0123461_1490"/>
<name>A0A2K8L4K0_MARES</name>
<keyword evidence="2" id="KW-1185">Reference proteome</keyword>
<dbReference type="GO" id="GO:0003677">
    <property type="term" value="F:DNA binding"/>
    <property type="evidence" value="ECO:0007669"/>
    <property type="project" value="InterPro"/>
</dbReference>
<proteinExistence type="predicted"/>
<accession>A0A2K8L4K0</accession>
<dbReference type="InterPro" id="IPR018668">
    <property type="entry name" value="DNA-binding_VF530-like"/>
</dbReference>
<dbReference type="Pfam" id="PF09905">
    <property type="entry name" value="VF530"/>
    <property type="match status" value="1"/>
</dbReference>
<dbReference type="InterPro" id="IPR036361">
    <property type="entry name" value="SAP_dom_sf"/>
</dbReference>
<sequence length="89" mass="10476">MNEQPNNPMHGITLENILNALVEHYGWGELGIYVRIKCFNNDPSVKSSLKFLRRNPWARTKVENLYLDMLKEIEDKDKPKWPYTNSPKS</sequence>
<organism evidence="1 2">
    <name type="scientific">Mariprofundus aestuarium</name>
    <dbReference type="NCBI Taxonomy" id="1921086"/>
    <lineage>
        <taxon>Bacteria</taxon>
        <taxon>Pseudomonadati</taxon>
        <taxon>Pseudomonadota</taxon>
        <taxon>Candidatius Mariprofundia</taxon>
        <taxon>Mariprofundales</taxon>
        <taxon>Mariprofundaceae</taxon>
        <taxon>Mariprofundus</taxon>
    </lineage>
</organism>
<dbReference type="OrthoDB" id="9806870at2"/>
<dbReference type="Gene3D" id="1.10.720.30">
    <property type="entry name" value="SAP domain"/>
    <property type="match status" value="1"/>
</dbReference>
<dbReference type="Proteomes" id="UP000231701">
    <property type="component" value="Chromosome"/>
</dbReference>
<evidence type="ECO:0000313" key="2">
    <source>
        <dbReference type="Proteomes" id="UP000231701"/>
    </source>
</evidence>
<dbReference type="RefSeq" id="WP_100277736.1">
    <property type="nucleotide sequence ID" value="NZ_CP018799.1"/>
</dbReference>
<dbReference type="AlphaFoldDB" id="A0A2K8L4K0"/>
<dbReference type="EMBL" id="CP018799">
    <property type="protein sequence ID" value="ATX79904.1"/>
    <property type="molecule type" value="Genomic_DNA"/>
</dbReference>
<reference evidence="1 2" key="1">
    <citation type="submission" date="2016-12" db="EMBL/GenBank/DDBJ databases">
        <title>Isolation and genomic insights into novel planktonic Zetaproteobacteria from stratified waters of the Chesapeake Bay.</title>
        <authorList>
            <person name="McAllister S.M."/>
            <person name="Kato S."/>
            <person name="Chan C.S."/>
            <person name="Chiu B.K."/>
            <person name="Field E.K."/>
        </authorList>
    </citation>
    <scope>NUCLEOTIDE SEQUENCE [LARGE SCALE GENOMIC DNA]</scope>
    <source>
        <strain evidence="1 2">CP-5</strain>
    </source>
</reference>
<gene>
    <name evidence="1" type="ORF">Ga0123461_1490</name>
</gene>
<protein>
    <submittedName>
        <fullName evidence="1">Uncharacterized conserved protein (DUF2132)</fullName>
    </submittedName>
</protein>
<evidence type="ECO:0000313" key="1">
    <source>
        <dbReference type="EMBL" id="ATX79904.1"/>
    </source>
</evidence>